<organism evidence="11 12">
    <name type="scientific">Oceaniradius stylonematis</name>
    <dbReference type="NCBI Taxonomy" id="2184161"/>
    <lineage>
        <taxon>Bacteria</taxon>
        <taxon>Pseudomonadati</taxon>
        <taxon>Pseudomonadota</taxon>
        <taxon>Alphaproteobacteria</taxon>
        <taxon>Hyphomicrobiales</taxon>
        <taxon>Ahrensiaceae</taxon>
        <taxon>Oceaniradius</taxon>
    </lineage>
</organism>
<dbReference type="CDD" id="cd03215">
    <property type="entry name" value="ABC_Carb_Monos_II"/>
    <property type="match status" value="1"/>
</dbReference>
<evidence type="ECO:0000256" key="7">
    <source>
        <dbReference type="ARBA" id="ARBA00022840"/>
    </source>
</evidence>
<keyword evidence="9" id="KW-0472">Membrane</keyword>
<dbReference type="GO" id="GO:0016887">
    <property type="term" value="F:ATP hydrolysis activity"/>
    <property type="evidence" value="ECO:0007669"/>
    <property type="project" value="InterPro"/>
</dbReference>
<dbReference type="InterPro" id="IPR003593">
    <property type="entry name" value="AAA+_ATPase"/>
</dbReference>
<dbReference type="Gene3D" id="3.40.50.300">
    <property type="entry name" value="P-loop containing nucleotide triphosphate hydrolases"/>
    <property type="match status" value="2"/>
</dbReference>
<evidence type="ECO:0000256" key="6">
    <source>
        <dbReference type="ARBA" id="ARBA00022741"/>
    </source>
</evidence>
<dbReference type="PANTHER" id="PTHR43790:SF3">
    <property type="entry name" value="D-ALLOSE IMPORT ATP-BINDING PROTEIN ALSA-RELATED"/>
    <property type="match status" value="1"/>
</dbReference>
<comment type="caution">
    <text evidence="11">The sequence shown here is derived from an EMBL/GenBank/DDBJ whole genome shotgun (WGS) entry which is preliminary data.</text>
</comment>
<keyword evidence="3" id="KW-1003">Cell membrane</keyword>
<keyword evidence="5" id="KW-0677">Repeat</keyword>
<reference evidence="11 12" key="1">
    <citation type="journal article" date="2018" name="Int. J. Syst. Bacteriol.">
        <title>Oceaniradius stylonemae gen. nov., sp. nov., isolated from a red alga, Stylonema cornu-cervi.</title>
        <authorList>
            <person name="Jeong S."/>
        </authorList>
    </citation>
    <scope>NUCLEOTIDE SEQUENCE [LARGE SCALE GENOMIC DNA]</scope>
    <source>
        <strain evidence="11 12">StC1</strain>
    </source>
</reference>
<keyword evidence="2" id="KW-0813">Transport</keyword>
<evidence type="ECO:0000313" key="12">
    <source>
        <dbReference type="Proteomes" id="UP000246132"/>
    </source>
</evidence>
<evidence type="ECO:0000259" key="10">
    <source>
        <dbReference type="PROSITE" id="PS50893"/>
    </source>
</evidence>
<keyword evidence="12" id="KW-1185">Reference proteome</keyword>
<sequence>MAKLQVRGARKAYGATIALKRGDMVLESGEVHVLIGSNGSGKSTLCKIISGSVRPDAGEVIIDGRPVTVTGPQMARELGIGIFYQELSLAAHRTVAENISLARLPANAGVFVDHAAVGATAERYMAPFADVLGDGFAADTPVVKLRADQRQLVEIMKTLATEAPVLIFDEPTSALDSAQVERFFDVLRKLRGEGRSIIFISHRMDEIFAIGDRVTIMRDGETVTTMALSDADHDMVIRAMVGGQEALIATGNADDEGTRRTGKTILSVQNISGPGFSEISFSVAAGEIVGFGGLHGQGQSSVLRALFGASRRQAGTITLNGTPYTATAPRAAIRQGMAYISGDRGHDGVITDRPILENVTPVHFLRNRLTFAFPGRLRAAVLPALQALRTKYATLSHPISSLSGGNQQKIVIARWLTDPPQVLLLDDPTKGIDLATKTELFALIRELAEKGMAIILYSSEDSELLTNADRILVFSGGAIARELTGADRTRYNLYHAAYEAA</sequence>
<keyword evidence="8" id="KW-1278">Translocase</keyword>
<evidence type="ECO:0000256" key="1">
    <source>
        <dbReference type="ARBA" id="ARBA00005417"/>
    </source>
</evidence>
<dbReference type="PROSITE" id="PS00211">
    <property type="entry name" value="ABC_TRANSPORTER_1"/>
    <property type="match status" value="1"/>
</dbReference>
<feature type="domain" description="ABC transporter" evidence="10">
    <location>
        <begin position="4"/>
        <end position="244"/>
    </location>
</feature>
<comment type="similarity">
    <text evidence="1">Belongs to the ABC transporter superfamily.</text>
</comment>
<evidence type="ECO:0000313" key="11">
    <source>
        <dbReference type="EMBL" id="RKF07522.1"/>
    </source>
</evidence>
<dbReference type="Pfam" id="PF00005">
    <property type="entry name" value="ABC_tran"/>
    <property type="match status" value="2"/>
</dbReference>
<gene>
    <name evidence="11" type="ORF">DEM25_006975</name>
</gene>
<dbReference type="PANTHER" id="PTHR43790">
    <property type="entry name" value="CARBOHYDRATE TRANSPORT ATP-BINDING PROTEIN MG119-RELATED"/>
    <property type="match status" value="1"/>
</dbReference>
<accession>A0A3A8AB23</accession>
<dbReference type="AlphaFoldDB" id="A0A3A8AB23"/>
<dbReference type="InterPro" id="IPR027417">
    <property type="entry name" value="P-loop_NTPase"/>
</dbReference>
<dbReference type="OrthoDB" id="9805029at2"/>
<dbReference type="SUPFAM" id="SSF52540">
    <property type="entry name" value="P-loop containing nucleoside triphosphate hydrolases"/>
    <property type="match status" value="2"/>
</dbReference>
<dbReference type="GO" id="GO:0005524">
    <property type="term" value="F:ATP binding"/>
    <property type="evidence" value="ECO:0007669"/>
    <property type="project" value="UniProtKB-KW"/>
</dbReference>
<protein>
    <submittedName>
        <fullName evidence="11">Sugar ABC transporter ATP-binding protein</fullName>
    </submittedName>
</protein>
<evidence type="ECO:0000256" key="4">
    <source>
        <dbReference type="ARBA" id="ARBA00022597"/>
    </source>
</evidence>
<keyword evidence="6" id="KW-0547">Nucleotide-binding</keyword>
<keyword evidence="7 11" id="KW-0067">ATP-binding</keyword>
<dbReference type="EMBL" id="QFWV02000004">
    <property type="protein sequence ID" value="RKF07522.1"/>
    <property type="molecule type" value="Genomic_DNA"/>
</dbReference>
<dbReference type="CDD" id="cd03216">
    <property type="entry name" value="ABC_Carb_Monos_I"/>
    <property type="match status" value="1"/>
</dbReference>
<evidence type="ECO:0000256" key="9">
    <source>
        <dbReference type="ARBA" id="ARBA00023136"/>
    </source>
</evidence>
<keyword evidence="4" id="KW-0762">Sugar transport</keyword>
<dbReference type="Proteomes" id="UP000246132">
    <property type="component" value="Unassembled WGS sequence"/>
</dbReference>
<dbReference type="SMART" id="SM00382">
    <property type="entry name" value="AAA"/>
    <property type="match status" value="2"/>
</dbReference>
<feature type="domain" description="ABC transporter" evidence="10">
    <location>
        <begin position="259"/>
        <end position="501"/>
    </location>
</feature>
<evidence type="ECO:0000256" key="8">
    <source>
        <dbReference type="ARBA" id="ARBA00022967"/>
    </source>
</evidence>
<evidence type="ECO:0000256" key="2">
    <source>
        <dbReference type="ARBA" id="ARBA00022448"/>
    </source>
</evidence>
<dbReference type="PROSITE" id="PS50893">
    <property type="entry name" value="ABC_TRANSPORTER_2"/>
    <property type="match status" value="2"/>
</dbReference>
<name>A0A3A8AB23_9HYPH</name>
<proteinExistence type="inferred from homology"/>
<evidence type="ECO:0000256" key="5">
    <source>
        <dbReference type="ARBA" id="ARBA00022737"/>
    </source>
</evidence>
<dbReference type="RefSeq" id="WP_109765802.1">
    <property type="nucleotide sequence ID" value="NZ_QFWV02000004.1"/>
</dbReference>
<dbReference type="InterPro" id="IPR003439">
    <property type="entry name" value="ABC_transporter-like_ATP-bd"/>
</dbReference>
<evidence type="ECO:0000256" key="3">
    <source>
        <dbReference type="ARBA" id="ARBA00022475"/>
    </source>
</evidence>
<dbReference type="InterPro" id="IPR050107">
    <property type="entry name" value="ABC_carbohydrate_import_ATPase"/>
</dbReference>
<dbReference type="InterPro" id="IPR017871">
    <property type="entry name" value="ABC_transporter-like_CS"/>
</dbReference>